<dbReference type="InterPro" id="IPR046080">
    <property type="entry name" value="DUF6098"/>
</dbReference>
<dbReference type="OrthoDB" id="3531920at2"/>
<dbReference type="Proteomes" id="UP000320239">
    <property type="component" value="Unassembled WGS sequence"/>
</dbReference>
<keyword evidence="2" id="KW-1185">Reference proteome</keyword>
<evidence type="ECO:0000313" key="1">
    <source>
        <dbReference type="EMBL" id="TWG24891.1"/>
    </source>
</evidence>
<name>A0A561WM02_ACTTI</name>
<dbReference type="EMBL" id="VIWY01000002">
    <property type="protein sequence ID" value="TWG24891.1"/>
    <property type="molecule type" value="Genomic_DNA"/>
</dbReference>
<reference evidence="1 2" key="1">
    <citation type="submission" date="2019-06" db="EMBL/GenBank/DDBJ databases">
        <title>Sequencing the genomes of 1000 actinobacteria strains.</title>
        <authorList>
            <person name="Klenk H.-P."/>
        </authorList>
    </citation>
    <scope>NUCLEOTIDE SEQUENCE [LARGE SCALE GENOMIC DNA]</scope>
    <source>
        <strain evidence="1 2">DSM 43866</strain>
    </source>
</reference>
<dbReference type="Pfam" id="PF19593">
    <property type="entry name" value="DUF6098"/>
    <property type="match status" value="1"/>
</dbReference>
<accession>A0A561WM02</accession>
<gene>
    <name evidence="1" type="ORF">FHX34_1021454</name>
</gene>
<organism evidence="1 2">
    <name type="scientific">Actinoplanes teichomyceticus</name>
    <dbReference type="NCBI Taxonomy" id="1867"/>
    <lineage>
        <taxon>Bacteria</taxon>
        <taxon>Bacillati</taxon>
        <taxon>Actinomycetota</taxon>
        <taxon>Actinomycetes</taxon>
        <taxon>Micromonosporales</taxon>
        <taxon>Micromonosporaceae</taxon>
        <taxon>Actinoplanes</taxon>
    </lineage>
</organism>
<proteinExistence type="predicted"/>
<protein>
    <submittedName>
        <fullName evidence="1">Uncharacterized protein</fullName>
    </submittedName>
</protein>
<comment type="caution">
    <text evidence="1">The sequence shown here is derived from an EMBL/GenBank/DDBJ whole genome shotgun (WGS) entry which is preliminary data.</text>
</comment>
<dbReference type="AlphaFoldDB" id="A0A561WM02"/>
<evidence type="ECO:0000313" key="2">
    <source>
        <dbReference type="Proteomes" id="UP000320239"/>
    </source>
</evidence>
<sequence>MVRQHRNDLYVRWSRGPATDLRDSGTGRSRDSLTGIPLPGLSANSMVVEPWWGDRPLRLWVARRLYDYLHLRELRGPGVRPWLLTGVEAGRGPDNEPLVHCRQPVAWIDGRALDDARTLVESQNSAEWGPLDRRG</sequence>